<dbReference type="EMBL" id="BMWD01000019">
    <property type="protein sequence ID" value="GGX76610.1"/>
    <property type="molecule type" value="Genomic_DNA"/>
</dbReference>
<reference evidence="1" key="1">
    <citation type="journal article" date="2014" name="Int. J. Syst. Evol. Microbiol.">
        <title>Complete genome sequence of Corynebacterium casei LMG S-19264T (=DSM 44701T), isolated from a smear-ripened cheese.</title>
        <authorList>
            <consortium name="US DOE Joint Genome Institute (JGI-PGF)"/>
            <person name="Walter F."/>
            <person name="Albersmeier A."/>
            <person name="Kalinowski J."/>
            <person name="Ruckert C."/>
        </authorList>
    </citation>
    <scope>NUCLEOTIDE SEQUENCE</scope>
    <source>
        <strain evidence="1">JCM 4956</strain>
    </source>
</reference>
<protein>
    <submittedName>
        <fullName evidence="1">Uncharacterized protein</fullName>
    </submittedName>
</protein>
<evidence type="ECO:0000313" key="1">
    <source>
        <dbReference type="EMBL" id="GGX76610.1"/>
    </source>
</evidence>
<dbReference type="AlphaFoldDB" id="A0A918KU45"/>
<dbReference type="Proteomes" id="UP000645555">
    <property type="component" value="Unassembled WGS sequence"/>
</dbReference>
<sequence>MTSPDADVLAAVARVAKVFGGMTARVDDSGCGRCFDAGELGLLRTPDAPVPADLARRVAQKHPSHWDDQPAIIRRVLPELVVILAEGERESDLTARGLAAAGWPQWPRRQAQAVAGFLDAWWTRTLRTKAPPPSAPQIFESCVTAASSVTPWLARWETEKGPIARQHLDESVHRWREELDSGDSPFSWWWGEEAEGRAAWLEVRLWLAGQGR</sequence>
<reference evidence="1" key="2">
    <citation type="submission" date="2020-09" db="EMBL/GenBank/DDBJ databases">
        <authorList>
            <person name="Sun Q."/>
            <person name="Ohkuma M."/>
        </authorList>
    </citation>
    <scope>NUCLEOTIDE SEQUENCE</scope>
    <source>
        <strain evidence="1">JCM 4956</strain>
    </source>
</reference>
<keyword evidence="2" id="KW-1185">Reference proteome</keyword>
<gene>
    <name evidence="1" type="ORF">GCM10010515_50630</name>
</gene>
<organism evidence="1 2">
    <name type="scientific">Streptomyces fructofermentans</name>
    <dbReference type="NCBI Taxonomy" id="152141"/>
    <lineage>
        <taxon>Bacteria</taxon>
        <taxon>Bacillati</taxon>
        <taxon>Actinomycetota</taxon>
        <taxon>Actinomycetes</taxon>
        <taxon>Kitasatosporales</taxon>
        <taxon>Streptomycetaceae</taxon>
        <taxon>Streptomyces</taxon>
    </lineage>
</organism>
<proteinExistence type="predicted"/>
<comment type="caution">
    <text evidence="1">The sequence shown here is derived from an EMBL/GenBank/DDBJ whole genome shotgun (WGS) entry which is preliminary data.</text>
</comment>
<name>A0A918KU45_9ACTN</name>
<accession>A0A918KU45</accession>
<evidence type="ECO:0000313" key="2">
    <source>
        <dbReference type="Proteomes" id="UP000645555"/>
    </source>
</evidence>